<dbReference type="GO" id="GO:0046872">
    <property type="term" value="F:metal ion binding"/>
    <property type="evidence" value="ECO:0007669"/>
    <property type="project" value="UniProtKB-KW"/>
</dbReference>
<dbReference type="STRING" id="223786.SAMN05216234_14021"/>
<feature type="domain" description="Probable transposase IS891/IS1136/IS1341" evidence="8">
    <location>
        <begin position="171"/>
        <end position="278"/>
    </location>
</feature>
<dbReference type="Pfam" id="PF01385">
    <property type="entry name" value="OrfB_IS605"/>
    <property type="match status" value="1"/>
</dbReference>
<keyword evidence="6" id="KW-0238">DNA-binding</keyword>
<keyword evidence="5" id="KW-0862">Zinc</keyword>
<dbReference type="AlphaFoldDB" id="A0A1I5T5A8"/>
<keyword evidence="3" id="KW-0815">Transposition</keyword>
<evidence type="ECO:0000259" key="10">
    <source>
        <dbReference type="Pfam" id="PF12323"/>
    </source>
</evidence>
<gene>
    <name evidence="11" type="ORF">SAMN05216234_14021</name>
</gene>
<evidence type="ECO:0000256" key="1">
    <source>
        <dbReference type="ARBA" id="ARBA00008761"/>
    </source>
</evidence>
<dbReference type="InterPro" id="IPR051399">
    <property type="entry name" value="RNA-guided_DNA_endo/Transpos"/>
</dbReference>
<comment type="similarity">
    <text evidence="1">In the C-terminal section; belongs to the transposase 35 family.</text>
</comment>
<accession>A0A1I5T5A8</accession>
<dbReference type="OrthoDB" id="6230307at2"/>
<keyword evidence="12" id="KW-1185">Reference proteome</keyword>
<evidence type="ECO:0000313" key="11">
    <source>
        <dbReference type="EMBL" id="SFP78220.1"/>
    </source>
</evidence>
<dbReference type="InterPro" id="IPR010095">
    <property type="entry name" value="Cas12f1-like_TNB"/>
</dbReference>
<evidence type="ECO:0000259" key="9">
    <source>
        <dbReference type="Pfam" id="PF07282"/>
    </source>
</evidence>
<keyword evidence="7" id="KW-0233">DNA recombination</keyword>
<dbReference type="EMBL" id="FOXB01000040">
    <property type="protein sequence ID" value="SFP78220.1"/>
    <property type="molecule type" value="Genomic_DNA"/>
</dbReference>
<feature type="domain" description="Transposase putative helix-turn-helix" evidence="10">
    <location>
        <begin position="1"/>
        <end position="46"/>
    </location>
</feature>
<dbReference type="Proteomes" id="UP000199227">
    <property type="component" value="Unassembled WGS sequence"/>
</dbReference>
<dbReference type="InterPro" id="IPR001959">
    <property type="entry name" value="Transposase"/>
</dbReference>
<dbReference type="GO" id="GO:0032196">
    <property type="term" value="P:transposition"/>
    <property type="evidence" value="ECO:0007669"/>
    <property type="project" value="UniProtKB-KW"/>
</dbReference>
<dbReference type="Pfam" id="PF07282">
    <property type="entry name" value="Cas12f1-like_TNB"/>
    <property type="match status" value="1"/>
</dbReference>
<name>A0A1I5T5A8_9BACT</name>
<evidence type="ECO:0000256" key="3">
    <source>
        <dbReference type="ARBA" id="ARBA00022578"/>
    </source>
</evidence>
<evidence type="ECO:0000259" key="8">
    <source>
        <dbReference type="Pfam" id="PF01385"/>
    </source>
</evidence>
<dbReference type="PANTHER" id="PTHR30405">
    <property type="entry name" value="TRANSPOSASE"/>
    <property type="match status" value="1"/>
</dbReference>
<dbReference type="PANTHER" id="PTHR30405:SF25">
    <property type="entry name" value="RNA-GUIDED DNA ENDONUCLEASE INSQ-RELATED"/>
    <property type="match status" value="1"/>
</dbReference>
<sequence>MLKAYKYCIYPTKSQIELIEKHFGCARFVYNYFLDFRQKEYAKGKKVGYSVTQAELTKLKKLDEYKWLNEVGSQSLQMALRSLDNAFTRFFKKKSDYPKYKSKKHFFQSFTAPQNIKIANNRVYLPKFTKDGIKLKYHREIPKNATLKQATISRHNNQYFVSILVDDNIPIPKPIKAKNAVGLDMGIENFIITSDGVLYPNQKHFIKSQKRLKRLQRRFSKKQKGSKNSQKAKLRVQKLHTKVSNQRRDYLHKISDEITNQYDIICVETLNVKGMIRNRHLSKSIADVAWSEFIRQLEYKTKWRGKTLLKIDKWFPSSQICSNCGANSGKKPLNIRKWTCKECGITHQRDINASINIRNYGLGQIDNRNTAGTVVIQACGVPSGGVTTSYGVVASYGSMKQEAQSSLAIG</sequence>
<evidence type="ECO:0000313" key="12">
    <source>
        <dbReference type="Proteomes" id="UP000199227"/>
    </source>
</evidence>
<dbReference type="GO" id="GO:0006310">
    <property type="term" value="P:DNA recombination"/>
    <property type="evidence" value="ECO:0007669"/>
    <property type="project" value="UniProtKB-KW"/>
</dbReference>
<evidence type="ECO:0000256" key="4">
    <source>
        <dbReference type="ARBA" id="ARBA00022723"/>
    </source>
</evidence>
<dbReference type="GO" id="GO:0003677">
    <property type="term" value="F:DNA binding"/>
    <property type="evidence" value="ECO:0007669"/>
    <property type="project" value="UniProtKB-KW"/>
</dbReference>
<dbReference type="InterPro" id="IPR021027">
    <property type="entry name" value="Transposase_put_HTH"/>
</dbReference>
<keyword evidence="4" id="KW-0479">Metal-binding</keyword>
<dbReference type="RefSeq" id="WP_092913662.1">
    <property type="nucleotide sequence ID" value="NZ_FOXB01000040.1"/>
</dbReference>
<reference evidence="11 12" key="1">
    <citation type="submission" date="2016-10" db="EMBL/GenBank/DDBJ databases">
        <authorList>
            <person name="de Groot N.N."/>
        </authorList>
    </citation>
    <scope>NUCLEOTIDE SEQUENCE [LARGE SCALE GENOMIC DNA]</scope>
    <source>
        <strain evidence="11 12">EP1-55-1</strain>
    </source>
</reference>
<evidence type="ECO:0000256" key="7">
    <source>
        <dbReference type="ARBA" id="ARBA00023172"/>
    </source>
</evidence>
<dbReference type="NCBIfam" id="NF040570">
    <property type="entry name" value="guided_TnpB"/>
    <property type="match status" value="1"/>
</dbReference>
<evidence type="ECO:0000256" key="6">
    <source>
        <dbReference type="ARBA" id="ARBA00023125"/>
    </source>
</evidence>
<dbReference type="NCBIfam" id="TIGR01766">
    <property type="entry name" value="IS200/IS605 family accessory protein TnpB-like domain"/>
    <property type="match status" value="1"/>
</dbReference>
<feature type="domain" description="Cas12f1-like TNB" evidence="9">
    <location>
        <begin position="290"/>
        <end position="357"/>
    </location>
</feature>
<comment type="similarity">
    <text evidence="2">In the N-terminal section; belongs to the transposase 2 family.</text>
</comment>
<evidence type="ECO:0000256" key="5">
    <source>
        <dbReference type="ARBA" id="ARBA00022833"/>
    </source>
</evidence>
<proteinExistence type="inferred from homology"/>
<evidence type="ECO:0000256" key="2">
    <source>
        <dbReference type="ARBA" id="ARBA00011044"/>
    </source>
</evidence>
<protein>
    <submittedName>
        <fullName evidence="11">Putative transposase</fullName>
    </submittedName>
</protein>
<dbReference type="Pfam" id="PF12323">
    <property type="entry name" value="HTH_OrfB_IS605"/>
    <property type="match status" value="1"/>
</dbReference>
<organism evidence="11 12">
    <name type="scientific">Hydrogenimonas thermophila</name>
    <dbReference type="NCBI Taxonomy" id="223786"/>
    <lineage>
        <taxon>Bacteria</taxon>
        <taxon>Pseudomonadati</taxon>
        <taxon>Campylobacterota</taxon>
        <taxon>Epsilonproteobacteria</taxon>
        <taxon>Campylobacterales</taxon>
        <taxon>Hydrogenimonadaceae</taxon>
        <taxon>Hydrogenimonas</taxon>
    </lineage>
</organism>